<dbReference type="Pfam" id="PF00732">
    <property type="entry name" value="GMC_oxred_N"/>
    <property type="match status" value="1"/>
</dbReference>
<feature type="binding site" evidence="2">
    <location>
        <position position="94"/>
    </location>
    <ligand>
        <name>FAD</name>
        <dbReference type="ChEBI" id="CHEBI:57692"/>
    </ligand>
</feature>
<evidence type="ECO:0000313" key="5">
    <source>
        <dbReference type="Proteomes" id="UP000509510"/>
    </source>
</evidence>
<dbReference type="Proteomes" id="UP000509510">
    <property type="component" value="Chromosome V"/>
</dbReference>
<evidence type="ECO:0000313" key="4">
    <source>
        <dbReference type="EMBL" id="QKX63165.1"/>
    </source>
</evidence>
<dbReference type="EMBL" id="CP055902">
    <property type="protein sequence ID" value="QKX63165.1"/>
    <property type="molecule type" value="Genomic_DNA"/>
</dbReference>
<keyword evidence="2" id="KW-0285">Flavoprotein</keyword>
<feature type="domain" description="Glucose-methanol-choline oxidoreductase N-terminal" evidence="3">
    <location>
        <begin position="283"/>
        <end position="297"/>
    </location>
</feature>
<dbReference type="SUPFAM" id="SSF51905">
    <property type="entry name" value="FAD/NAD(P)-binding domain"/>
    <property type="match status" value="1"/>
</dbReference>
<dbReference type="InterPro" id="IPR007867">
    <property type="entry name" value="GMC_OxRtase_C"/>
</dbReference>
<comment type="cofactor">
    <cofactor evidence="2">
        <name>FAD</name>
        <dbReference type="ChEBI" id="CHEBI:57692"/>
    </cofactor>
</comment>
<name>A0A7H8RCE1_TALRU</name>
<dbReference type="GO" id="GO:0016614">
    <property type="term" value="F:oxidoreductase activity, acting on CH-OH group of donors"/>
    <property type="evidence" value="ECO:0007669"/>
    <property type="project" value="InterPro"/>
</dbReference>
<dbReference type="KEGG" id="trg:TRUGW13939_10334"/>
<dbReference type="InterPro" id="IPR036188">
    <property type="entry name" value="FAD/NAD-bd_sf"/>
</dbReference>
<dbReference type="GeneID" id="55997814"/>
<dbReference type="SUPFAM" id="SSF54373">
    <property type="entry name" value="FAD-linked reductases, C-terminal domain"/>
    <property type="match status" value="1"/>
</dbReference>
<sequence>GKMASQTTGDSDAYDYIILGGGTAGCVIANRLSEYADRTVLVIEAGSHRPDDPKINTPGLMAALYDQPEYDWSFLSEPQEHLNGRIVGHPRGKVVGGSSAIQYGMIVYPSKAGIDAWEKLGNKDWGWKTMSHYYRKFHTLGEPSDKTTRDLSLAYLDKTLQGTTGPVQVSFAEDDFYSPLQKAWPETFRNLGLAATGDPASGDMTGAYINPCSVHPKTKSRNHAGTAYYSADVAKRPNLRLITNALAEKILFDKDTATGVQFKNADGNHLTVRANKEVIVCAGAIQSPQLLELSGIGDAKRLVALGIAPVVDNPYVGENMQDHAIASISYEVLDGIPTIEYIKEPGVLDSLIQLYQTTNSGPLTSSCITSAYVPLGEFAAEGERPELDRILDANLHIKKDSHPGLEKQYELLRSIVEDRKDSTIQYFSPAVQLCPHAGPKPTDWFGMKEDGHYTAIAASLSHPFSRGSIHIRSADPSEKPMIDPNYLSNELDLEILARHLLFVETIAKTEPLASLLKKDGRRVPPNVHVHNLDEAKKLVRDTLVSTYHPASTCSMLPRELGGVVDDQLKVYGTKNVRVCDASIFPLIPRGNIQTSVYATAEKGADLIKGVVA</sequence>
<dbReference type="Gene3D" id="3.30.560.10">
    <property type="entry name" value="Glucose Oxidase, domain 3"/>
    <property type="match status" value="1"/>
</dbReference>
<dbReference type="InterPro" id="IPR000172">
    <property type="entry name" value="GMC_OxRdtase_N"/>
</dbReference>
<feature type="binding site" evidence="2">
    <location>
        <position position="367"/>
    </location>
    <ligand>
        <name>substrate</name>
    </ligand>
</feature>
<protein>
    <recommendedName>
        <fullName evidence="3">Glucose-methanol-choline oxidoreductase N-terminal domain-containing protein</fullName>
    </recommendedName>
</protein>
<dbReference type="PANTHER" id="PTHR11552">
    <property type="entry name" value="GLUCOSE-METHANOL-CHOLINE GMC OXIDOREDUCTASE"/>
    <property type="match status" value="1"/>
</dbReference>
<comment type="similarity">
    <text evidence="1">Belongs to the GMC oxidoreductase family.</text>
</comment>
<keyword evidence="5" id="KW-1185">Reference proteome</keyword>
<dbReference type="PIRSF" id="PIRSF000137">
    <property type="entry name" value="Alcohol_oxidase"/>
    <property type="match status" value="1"/>
</dbReference>
<dbReference type="PANTHER" id="PTHR11552:SF210">
    <property type="entry name" value="GLUCOSE-METHANOL-CHOLINE OXIDOREDUCTASE N-TERMINAL DOMAIN-CONTAINING PROTEIN-RELATED"/>
    <property type="match status" value="1"/>
</dbReference>
<evidence type="ECO:0000256" key="2">
    <source>
        <dbReference type="PIRSR" id="PIRSR000137-2"/>
    </source>
</evidence>
<dbReference type="InterPro" id="IPR012132">
    <property type="entry name" value="GMC_OxRdtase"/>
</dbReference>
<evidence type="ECO:0000256" key="1">
    <source>
        <dbReference type="ARBA" id="ARBA00010790"/>
    </source>
</evidence>
<dbReference type="AlphaFoldDB" id="A0A7H8RCE1"/>
<dbReference type="Pfam" id="PF05199">
    <property type="entry name" value="GMC_oxred_C"/>
    <property type="match status" value="1"/>
</dbReference>
<reference evidence="5" key="1">
    <citation type="submission" date="2020-06" db="EMBL/GenBank/DDBJ databases">
        <title>A chromosome-scale genome assembly of Talaromyces rugulosus W13939.</title>
        <authorList>
            <person name="Wang B."/>
            <person name="Guo L."/>
            <person name="Ye K."/>
            <person name="Wang L."/>
        </authorList>
    </citation>
    <scope>NUCLEOTIDE SEQUENCE [LARGE SCALE GENOMIC DNA]</scope>
    <source>
        <strain evidence="5">W13939</strain>
    </source>
</reference>
<dbReference type="PROSITE" id="PS00624">
    <property type="entry name" value="GMC_OXRED_2"/>
    <property type="match status" value="1"/>
</dbReference>
<dbReference type="GO" id="GO:0050660">
    <property type="term" value="F:flavin adenine dinucleotide binding"/>
    <property type="evidence" value="ECO:0007669"/>
    <property type="project" value="InterPro"/>
</dbReference>
<proteinExistence type="inferred from homology"/>
<dbReference type="OrthoDB" id="269227at2759"/>
<organism evidence="4 5">
    <name type="scientific">Talaromyces rugulosus</name>
    <name type="common">Penicillium rugulosum</name>
    <dbReference type="NCBI Taxonomy" id="121627"/>
    <lineage>
        <taxon>Eukaryota</taxon>
        <taxon>Fungi</taxon>
        <taxon>Dikarya</taxon>
        <taxon>Ascomycota</taxon>
        <taxon>Pezizomycotina</taxon>
        <taxon>Eurotiomycetes</taxon>
        <taxon>Eurotiomycetidae</taxon>
        <taxon>Eurotiales</taxon>
        <taxon>Trichocomaceae</taxon>
        <taxon>Talaromyces</taxon>
        <taxon>Talaromyces sect. Islandici</taxon>
    </lineage>
</organism>
<dbReference type="Gene3D" id="3.50.50.60">
    <property type="entry name" value="FAD/NAD(P)-binding domain"/>
    <property type="match status" value="1"/>
</dbReference>
<gene>
    <name evidence="4" type="ORF">TRUGW13939_10334</name>
</gene>
<evidence type="ECO:0000259" key="3">
    <source>
        <dbReference type="PROSITE" id="PS00624"/>
    </source>
</evidence>
<keyword evidence="2" id="KW-0274">FAD</keyword>
<feature type="non-terminal residue" evidence="4">
    <location>
        <position position="612"/>
    </location>
</feature>
<dbReference type="RefSeq" id="XP_035349339.1">
    <property type="nucleotide sequence ID" value="XM_035493446.1"/>
</dbReference>
<accession>A0A7H8RCE1</accession>